<proteinExistence type="predicted"/>
<evidence type="ECO:0000259" key="2">
    <source>
        <dbReference type="Pfam" id="PF00561"/>
    </source>
</evidence>
<dbReference type="STRING" id="867345.SAMN05421693_101143"/>
<keyword evidence="1" id="KW-0378">Hydrolase</keyword>
<dbReference type="Gene3D" id="3.40.50.1820">
    <property type="entry name" value="alpha/beta hydrolase"/>
    <property type="match status" value="1"/>
</dbReference>
<sequence length="264" mass="29426">MSLQLHHKCLGEGPPLVLLHGLYGSGTNWQGQARSLAPHYRVLLPDLRNHGQSPHASPMDYPSMAADILALLDQENLQQPLLVGHSMGGKVAMTLAQQHPERVRALVVADIAPVSYSLDDRTHAHLLNSLQQLPVARLSRRKDADTALAQAIPEASVRRFLLMNLERGATGLRWRIPLDILRQALPALADYPETASSYTGPTLFIRGEHSRYIQEAHRPRINSHFPRARLMTLKDTDHWLHIQAPGPFGQILKGFLHRCLSEAP</sequence>
<dbReference type="InterPro" id="IPR000639">
    <property type="entry name" value="Epox_hydrolase-like"/>
</dbReference>
<dbReference type="Proteomes" id="UP000199496">
    <property type="component" value="Unassembled WGS sequence"/>
</dbReference>
<dbReference type="SUPFAM" id="SSF53474">
    <property type="entry name" value="alpha/beta-Hydrolases"/>
    <property type="match status" value="1"/>
</dbReference>
<evidence type="ECO:0000256" key="1">
    <source>
        <dbReference type="ARBA" id="ARBA00022801"/>
    </source>
</evidence>
<dbReference type="OrthoDB" id="9808398at2"/>
<name>A0A1H8Z267_9GAMM</name>
<dbReference type="PRINTS" id="PR00412">
    <property type="entry name" value="EPOXHYDRLASE"/>
</dbReference>
<dbReference type="InterPro" id="IPR000073">
    <property type="entry name" value="AB_hydrolase_1"/>
</dbReference>
<dbReference type="Pfam" id="PF00561">
    <property type="entry name" value="Abhydrolase_1"/>
    <property type="match status" value="1"/>
</dbReference>
<keyword evidence="4" id="KW-1185">Reference proteome</keyword>
<dbReference type="EMBL" id="FOFO01000001">
    <property type="protein sequence ID" value="SEP58456.1"/>
    <property type="molecule type" value="Genomic_DNA"/>
</dbReference>
<gene>
    <name evidence="3" type="ORF">SAMN05421693_101143</name>
</gene>
<evidence type="ECO:0000313" key="3">
    <source>
        <dbReference type="EMBL" id="SEP58456.1"/>
    </source>
</evidence>
<feature type="domain" description="AB hydrolase-1" evidence="2">
    <location>
        <begin position="14"/>
        <end position="245"/>
    </location>
</feature>
<dbReference type="AlphaFoldDB" id="A0A1H8Z267"/>
<dbReference type="PANTHER" id="PTHR46118:SF4">
    <property type="entry name" value="PROTEIN ABHD11"/>
    <property type="match status" value="1"/>
</dbReference>
<dbReference type="InterPro" id="IPR029058">
    <property type="entry name" value="AB_hydrolase_fold"/>
</dbReference>
<accession>A0A1H8Z267</accession>
<evidence type="ECO:0000313" key="4">
    <source>
        <dbReference type="Proteomes" id="UP000199496"/>
    </source>
</evidence>
<dbReference type="PANTHER" id="PTHR46118">
    <property type="entry name" value="PROTEIN ABHD11"/>
    <property type="match status" value="1"/>
</dbReference>
<reference evidence="3 4" key="1">
    <citation type="submission" date="2016-10" db="EMBL/GenBank/DDBJ databases">
        <authorList>
            <person name="de Groot N.N."/>
        </authorList>
    </citation>
    <scope>NUCLEOTIDE SEQUENCE [LARGE SCALE GENOMIC DNA]</scope>
    <source>
        <strain evidence="3 4">B7-7</strain>
    </source>
</reference>
<organism evidence="3 4">
    <name type="scientific">Ectothiorhodospira magna</name>
    <dbReference type="NCBI Taxonomy" id="867345"/>
    <lineage>
        <taxon>Bacteria</taxon>
        <taxon>Pseudomonadati</taxon>
        <taxon>Pseudomonadota</taxon>
        <taxon>Gammaproteobacteria</taxon>
        <taxon>Chromatiales</taxon>
        <taxon>Ectothiorhodospiraceae</taxon>
        <taxon>Ectothiorhodospira</taxon>
    </lineage>
</organism>
<dbReference type="GO" id="GO:0016787">
    <property type="term" value="F:hydrolase activity"/>
    <property type="evidence" value="ECO:0007669"/>
    <property type="project" value="UniProtKB-KW"/>
</dbReference>
<dbReference type="PRINTS" id="PR00111">
    <property type="entry name" value="ABHYDROLASE"/>
</dbReference>
<protein>
    <submittedName>
        <fullName evidence="3">Pimeloyl-ACP methyl ester carboxylesterase</fullName>
    </submittedName>
</protein>